<reference evidence="5 6" key="1">
    <citation type="journal article" date="2014" name="Nature">
        <title>An environmental bacterial taxon with a large and distinct metabolic repertoire.</title>
        <authorList>
            <person name="Wilson M.C."/>
            <person name="Mori T."/>
            <person name="Ruckert C."/>
            <person name="Uria A.R."/>
            <person name="Helf M.J."/>
            <person name="Takada K."/>
            <person name="Gernert C."/>
            <person name="Steffens U.A."/>
            <person name="Heycke N."/>
            <person name="Schmitt S."/>
            <person name="Rinke C."/>
            <person name="Helfrich E.J."/>
            <person name="Brachmann A.O."/>
            <person name="Gurgui C."/>
            <person name="Wakimoto T."/>
            <person name="Kracht M."/>
            <person name="Crusemann M."/>
            <person name="Hentschel U."/>
            <person name="Abe I."/>
            <person name="Matsunaga S."/>
            <person name="Kalinowski J."/>
            <person name="Takeyama H."/>
            <person name="Piel J."/>
        </authorList>
    </citation>
    <scope>NUCLEOTIDE SEQUENCE [LARGE SCALE GENOMIC DNA]</scope>
    <source>
        <strain evidence="6">TSY2</strain>
    </source>
</reference>
<evidence type="ECO:0000259" key="4">
    <source>
        <dbReference type="Pfam" id="PF01568"/>
    </source>
</evidence>
<dbReference type="CDD" id="cd00508">
    <property type="entry name" value="MopB_CT_Fdh-Nap-like"/>
    <property type="match status" value="1"/>
</dbReference>
<protein>
    <recommendedName>
        <fullName evidence="4">Molybdopterin dinucleotide-binding domain-containing protein</fullName>
    </recommendedName>
</protein>
<sequence>MFRKWESPEAVFHLLKACSKGMPCDITGIDDYRMIDEKRGIQWPLPDGHPIEPLSERRLFEDGQFYTPDQRARFVFEAPRPLPEPTTSAYPLTLLTGRGTSSQWHTQTRTGKSYVLRKLHPNVPYVEVSPKDAAELGIRANEWVIVRSQRGQVKARVFVSHVVQPGQVFMPMHDAATNQLTFAAFDPYSRQPSYKACAVRIEPAPVGRSNHSALPALNLFIASLGE</sequence>
<dbReference type="EMBL" id="AZHX01001616">
    <property type="protein sequence ID" value="ETX01491.1"/>
    <property type="molecule type" value="Genomic_DNA"/>
</dbReference>
<dbReference type="GO" id="GO:0016020">
    <property type="term" value="C:membrane"/>
    <property type="evidence" value="ECO:0007669"/>
    <property type="project" value="TreeGrafter"/>
</dbReference>
<dbReference type="GO" id="GO:0016491">
    <property type="term" value="F:oxidoreductase activity"/>
    <property type="evidence" value="ECO:0007669"/>
    <property type="project" value="InterPro"/>
</dbReference>
<dbReference type="Pfam" id="PF01568">
    <property type="entry name" value="Molydop_binding"/>
    <property type="match status" value="1"/>
</dbReference>
<dbReference type="PATRIC" id="fig|1429439.4.peg.6277"/>
<dbReference type="Gene3D" id="2.40.40.20">
    <property type="match status" value="1"/>
</dbReference>
<dbReference type="SUPFAM" id="SSF53706">
    <property type="entry name" value="Formate dehydrogenase/DMSO reductase, domains 1-3"/>
    <property type="match status" value="1"/>
</dbReference>
<dbReference type="GO" id="GO:0051536">
    <property type="term" value="F:iron-sulfur cluster binding"/>
    <property type="evidence" value="ECO:0007669"/>
    <property type="project" value="UniProtKB-KW"/>
</dbReference>
<dbReference type="GO" id="GO:0045333">
    <property type="term" value="P:cellular respiration"/>
    <property type="evidence" value="ECO:0007669"/>
    <property type="project" value="UniProtKB-ARBA"/>
</dbReference>
<dbReference type="Proteomes" id="UP000019140">
    <property type="component" value="Unassembled WGS sequence"/>
</dbReference>
<keyword evidence="2" id="KW-0408">Iron</keyword>
<proteinExistence type="predicted"/>
<dbReference type="AlphaFoldDB" id="W4LUW2"/>
<evidence type="ECO:0000256" key="2">
    <source>
        <dbReference type="ARBA" id="ARBA00023004"/>
    </source>
</evidence>
<dbReference type="InterPro" id="IPR006657">
    <property type="entry name" value="MoPterin_dinucl-bd_dom"/>
</dbReference>
<evidence type="ECO:0000313" key="6">
    <source>
        <dbReference type="Proteomes" id="UP000019140"/>
    </source>
</evidence>
<dbReference type="GO" id="GO:0043546">
    <property type="term" value="F:molybdopterin cofactor binding"/>
    <property type="evidence" value="ECO:0007669"/>
    <property type="project" value="InterPro"/>
</dbReference>
<evidence type="ECO:0000256" key="1">
    <source>
        <dbReference type="ARBA" id="ARBA00022723"/>
    </source>
</evidence>
<dbReference type="PANTHER" id="PTHR43105">
    <property type="entry name" value="RESPIRATORY NITRATE REDUCTASE"/>
    <property type="match status" value="1"/>
</dbReference>
<feature type="domain" description="Molybdopterin dinucleotide-binding" evidence="4">
    <location>
        <begin position="92"/>
        <end position="198"/>
    </location>
</feature>
<dbReference type="InterPro" id="IPR050123">
    <property type="entry name" value="Prok_molybdopt-oxidoreductase"/>
</dbReference>
<keyword evidence="6" id="KW-1185">Reference proteome</keyword>
<dbReference type="PANTHER" id="PTHR43105:SF10">
    <property type="entry name" value="NADH-QUINONE OXIDOREDUCTASE SUBUNIT G"/>
    <property type="match status" value="1"/>
</dbReference>
<keyword evidence="1" id="KW-0479">Metal-binding</keyword>
<name>W4LUW2_9BACT</name>
<dbReference type="SUPFAM" id="SSF50692">
    <property type="entry name" value="ADC-like"/>
    <property type="match status" value="1"/>
</dbReference>
<gene>
    <name evidence="5" type="ORF">ETSY2_37175</name>
</gene>
<organism evidence="5 6">
    <name type="scientific">Candidatus Entotheonella gemina</name>
    <dbReference type="NCBI Taxonomy" id="1429439"/>
    <lineage>
        <taxon>Bacteria</taxon>
        <taxon>Pseudomonadati</taxon>
        <taxon>Nitrospinota/Tectimicrobiota group</taxon>
        <taxon>Candidatus Tectimicrobiota</taxon>
        <taxon>Candidatus Entotheonellia</taxon>
        <taxon>Candidatus Entotheonellales</taxon>
        <taxon>Candidatus Entotheonellaceae</taxon>
        <taxon>Candidatus Entotheonella</taxon>
    </lineage>
</organism>
<evidence type="ECO:0000256" key="3">
    <source>
        <dbReference type="ARBA" id="ARBA00023014"/>
    </source>
</evidence>
<keyword evidence="3" id="KW-0411">Iron-sulfur</keyword>
<comment type="caution">
    <text evidence="5">The sequence shown here is derived from an EMBL/GenBank/DDBJ whole genome shotgun (WGS) entry which is preliminary data.</text>
</comment>
<evidence type="ECO:0000313" key="5">
    <source>
        <dbReference type="EMBL" id="ETX01491.1"/>
    </source>
</evidence>
<dbReference type="InterPro" id="IPR009010">
    <property type="entry name" value="Asp_de-COase-like_dom_sf"/>
</dbReference>
<dbReference type="HOGENOM" id="CLU_1222934_0_0_7"/>
<dbReference type="GO" id="GO:0046872">
    <property type="term" value="F:metal ion binding"/>
    <property type="evidence" value="ECO:0007669"/>
    <property type="project" value="UniProtKB-KW"/>
</dbReference>
<accession>W4LUW2</accession>